<keyword evidence="2" id="KW-1185">Reference proteome</keyword>
<dbReference type="EMBL" id="FWWU01000001">
    <property type="protein sequence ID" value="SMB77942.1"/>
    <property type="molecule type" value="Genomic_DNA"/>
</dbReference>
<gene>
    <name evidence="1" type="ORF">SAMN00790413_04018</name>
</gene>
<accession>A0A1W1UA83</accession>
<name>A0A1W1UA83_9DEIO</name>
<reference evidence="1 2" key="1">
    <citation type="submission" date="2017-04" db="EMBL/GenBank/DDBJ databases">
        <authorList>
            <person name="Afonso C.L."/>
            <person name="Miller P.J."/>
            <person name="Scott M.A."/>
            <person name="Spackman E."/>
            <person name="Goraichik I."/>
            <person name="Dimitrov K.M."/>
            <person name="Suarez D.L."/>
            <person name="Swayne D.E."/>
        </authorList>
    </citation>
    <scope>NUCLEOTIDE SEQUENCE [LARGE SCALE GENOMIC DNA]</scope>
    <source>
        <strain evidence="1 2">KR-140</strain>
    </source>
</reference>
<proteinExistence type="predicted"/>
<evidence type="ECO:0000313" key="2">
    <source>
        <dbReference type="Proteomes" id="UP000192582"/>
    </source>
</evidence>
<evidence type="ECO:0000313" key="1">
    <source>
        <dbReference type="EMBL" id="SMB77942.1"/>
    </source>
</evidence>
<organism evidence="1 2">
    <name type="scientific">Deinococcus hopiensis KR-140</name>
    <dbReference type="NCBI Taxonomy" id="695939"/>
    <lineage>
        <taxon>Bacteria</taxon>
        <taxon>Thermotogati</taxon>
        <taxon>Deinococcota</taxon>
        <taxon>Deinococci</taxon>
        <taxon>Deinococcales</taxon>
        <taxon>Deinococcaceae</taxon>
        <taxon>Deinococcus</taxon>
    </lineage>
</organism>
<dbReference type="Proteomes" id="UP000192582">
    <property type="component" value="Unassembled WGS sequence"/>
</dbReference>
<dbReference type="AlphaFoldDB" id="A0A1W1UA83"/>
<sequence>MKSQEAFRLEKMTFARYRRQEVEKFVAPTTFRRHLVNCVNFLFKNSQIEPQCITENLWHKRCRIEPLALGFTSGTVLPFLRQIEGRSLLPFSVPQHEVVSTVHGPINAVPNSKCILL</sequence>
<protein>
    <submittedName>
        <fullName evidence="1">Uncharacterized protein</fullName>
    </submittedName>
</protein>